<evidence type="ECO:0000313" key="8">
    <source>
        <dbReference type="Proteomes" id="UP001520140"/>
    </source>
</evidence>
<dbReference type="InterPro" id="IPR050390">
    <property type="entry name" value="C5-Methyltransferase"/>
</dbReference>
<dbReference type="EC" id="2.1.1.37" evidence="1"/>
<accession>A0ABS7NPN2</accession>
<gene>
    <name evidence="7" type="ORF">HQ605_03900</name>
</gene>
<feature type="active site" evidence="6">
    <location>
        <position position="82"/>
    </location>
</feature>
<keyword evidence="2 6" id="KW-0489">Methyltransferase</keyword>
<dbReference type="Pfam" id="PF00145">
    <property type="entry name" value="DNA_methylase"/>
    <property type="match status" value="2"/>
</dbReference>
<evidence type="ECO:0000256" key="4">
    <source>
        <dbReference type="ARBA" id="ARBA00022691"/>
    </source>
</evidence>
<protein>
    <recommendedName>
        <fullName evidence="1">DNA (cytosine-5-)-methyltransferase</fullName>
        <ecNumber evidence="1">2.1.1.37</ecNumber>
    </recommendedName>
</protein>
<dbReference type="PANTHER" id="PTHR10629:SF52">
    <property type="entry name" value="DNA (CYTOSINE-5)-METHYLTRANSFERASE 1"/>
    <property type="match status" value="1"/>
</dbReference>
<dbReference type="EMBL" id="JABUKG010000003">
    <property type="protein sequence ID" value="MBY6319961.1"/>
    <property type="molecule type" value="Genomic_DNA"/>
</dbReference>
<dbReference type="InterPro" id="IPR001525">
    <property type="entry name" value="C5_MeTfrase"/>
</dbReference>
<dbReference type="SUPFAM" id="SSF53335">
    <property type="entry name" value="S-adenosyl-L-methionine-dependent methyltransferases"/>
    <property type="match status" value="1"/>
</dbReference>
<dbReference type="PANTHER" id="PTHR10629">
    <property type="entry name" value="CYTOSINE-SPECIFIC METHYLTRANSFERASE"/>
    <property type="match status" value="1"/>
</dbReference>
<evidence type="ECO:0000313" key="7">
    <source>
        <dbReference type="EMBL" id="MBY6319961.1"/>
    </source>
</evidence>
<dbReference type="PRINTS" id="PR00105">
    <property type="entry name" value="C5METTRFRASE"/>
</dbReference>
<dbReference type="RefSeq" id="WP_068099759.1">
    <property type="nucleotide sequence ID" value="NZ_JABUKE010000010.1"/>
</dbReference>
<evidence type="ECO:0000256" key="6">
    <source>
        <dbReference type="PROSITE-ProRule" id="PRU01016"/>
    </source>
</evidence>
<dbReference type="PROSITE" id="PS51679">
    <property type="entry name" value="SAM_MT_C5"/>
    <property type="match status" value="1"/>
</dbReference>
<dbReference type="GO" id="GO:0032259">
    <property type="term" value="P:methylation"/>
    <property type="evidence" value="ECO:0007669"/>
    <property type="project" value="UniProtKB-KW"/>
</dbReference>
<keyword evidence="5" id="KW-0680">Restriction system</keyword>
<organism evidence="7 8">
    <name type="scientific">Rhodococcoides kroppenstedtii</name>
    <dbReference type="NCBI Taxonomy" id="293050"/>
    <lineage>
        <taxon>Bacteria</taxon>
        <taxon>Bacillati</taxon>
        <taxon>Actinomycetota</taxon>
        <taxon>Actinomycetes</taxon>
        <taxon>Mycobacteriales</taxon>
        <taxon>Nocardiaceae</taxon>
        <taxon>Rhodococcoides</taxon>
    </lineage>
</organism>
<keyword evidence="3 6" id="KW-0808">Transferase</keyword>
<dbReference type="InterPro" id="IPR029063">
    <property type="entry name" value="SAM-dependent_MTases_sf"/>
</dbReference>
<comment type="similarity">
    <text evidence="6">Belongs to the class I-like SAM-binding methyltransferase superfamily. C5-methyltransferase family.</text>
</comment>
<proteinExistence type="inferred from homology"/>
<comment type="caution">
    <text evidence="7">The sequence shown here is derived from an EMBL/GenBank/DDBJ whole genome shotgun (WGS) entry which is preliminary data.</text>
</comment>
<evidence type="ECO:0000256" key="3">
    <source>
        <dbReference type="ARBA" id="ARBA00022679"/>
    </source>
</evidence>
<dbReference type="Gene3D" id="3.40.50.150">
    <property type="entry name" value="Vaccinia Virus protein VP39"/>
    <property type="match status" value="1"/>
</dbReference>
<sequence>MTDTIHEAFDGAGHAVVDLFAGPGGLDVAATWLGLPVHGIEWDANANATRRNAGLDTSEGDVRDHGPARFPGATILTGGPPCQTFTVAGSGSGRAALTELRGLVGRMAEQEDVSASLTMLEDERSGLVLEPLRWILEALREEHPFEAVVLEQVQAALPVWRAMEPVLAAVGYDVECAVLRTEEFGVPQTRRRAVLLANRVRPPQMPTPTHQRYRRGVPRLSAGSDPQPWVSMGDVLSRPEPFEVISNYGTGGDPSLRGRRRSSEPAATVTGKVSRNRIVNARGEFLSRFTEKEAGILQTFPANYPWASAGWAQQVGNAVPPRLGAHLLAGALGHSLDPAVLDAEASRPWVIPRREAVDLDAVERSQVVIGVS</sequence>
<dbReference type="GO" id="GO:0008168">
    <property type="term" value="F:methyltransferase activity"/>
    <property type="evidence" value="ECO:0007669"/>
    <property type="project" value="UniProtKB-KW"/>
</dbReference>
<evidence type="ECO:0000256" key="5">
    <source>
        <dbReference type="ARBA" id="ARBA00022747"/>
    </source>
</evidence>
<name>A0ABS7NPN2_9NOCA</name>
<dbReference type="Gene3D" id="3.90.120.10">
    <property type="entry name" value="DNA Methylase, subunit A, domain 2"/>
    <property type="match status" value="1"/>
</dbReference>
<evidence type="ECO:0000256" key="1">
    <source>
        <dbReference type="ARBA" id="ARBA00011975"/>
    </source>
</evidence>
<reference evidence="7 8" key="1">
    <citation type="submission" date="2020-06" db="EMBL/GenBank/DDBJ databases">
        <title>Taxonomy, biology and ecology of Rhodococcus bacteria occurring in California pistachio and other woody hosts as revealed by genome sequence analyses.</title>
        <authorList>
            <person name="Gai Y."/>
            <person name="Riely B."/>
        </authorList>
    </citation>
    <scope>NUCLEOTIDE SEQUENCE [LARGE SCALE GENOMIC DNA]</scope>
    <source>
        <strain evidence="7 8">BP-284</strain>
    </source>
</reference>
<keyword evidence="4 6" id="KW-0949">S-adenosyl-L-methionine</keyword>
<dbReference type="Proteomes" id="UP001520140">
    <property type="component" value="Unassembled WGS sequence"/>
</dbReference>
<evidence type="ECO:0000256" key="2">
    <source>
        <dbReference type="ARBA" id="ARBA00022603"/>
    </source>
</evidence>
<keyword evidence="8" id="KW-1185">Reference proteome</keyword>